<gene>
    <name evidence="1" type="ORF">DSO57_1031999</name>
</gene>
<comment type="caution">
    <text evidence="1">The sequence shown here is derived from an EMBL/GenBank/DDBJ whole genome shotgun (WGS) entry which is preliminary data.</text>
</comment>
<organism evidence="1 2">
    <name type="scientific">Entomophthora muscae</name>
    <dbReference type="NCBI Taxonomy" id="34485"/>
    <lineage>
        <taxon>Eukaryota</taxon>
        <taxon>Fungi</taxon>
        <taxon>Fungi incertae sedis</taxon>
        <taxon>Zoopagomycota</taxon>
        <taxon>Entomophthoromycotina</taxon>
        <taxon>Entomophthoromycetes</taxon>
        <taxon>Entomophthorales</taxon>
        <taxon>Entomophthoraceae</taxon>
        <taxon>Entomophthora</taxon>
    </lineage>
</organism>
<reference evidence="1" key="1">
    <citation type="submission" date="2022-04" db="EMBL/GenBank/DDBJ databases">
        <title>Genome of the entomopathogenic fungus Entomophthora muscae.</title>
        <authorList>
            <person name="Elya C."/>
            <person name="Lovett B.R."/>
            <person name="Lee E."/>
            <person name="Macias A.M."/>
            <person name="Hajek A.E."/>
            <person name="De Bivort B.L."/>
            <person name="Kasson M.T."/>
            <person name="De Fine Licht H.H."/>
            <person name="Stajich J.E."/>
        </authorList>
    </citation>
    <scope>NUCLEOTIDE SEQUENCE</scope>
    <source>
        <strain evidence="1">Berkeley</strain>
    </source>
</reference>
<dbReference type="EMBL" id="QTSX02006625">
    <property type="protein sequence ID" value="KAJ9052675.1"/>
    <property type="molecule type" value="Genomic_DNA"/>
</dbReference>
<sequence length="147" mass="15238">MNASLNIIDNNLPLVKEAELFSPLSASESSKGNGLSGNGFQAMVVSNVFEPGSFFDLVEIDLSKTNINSTLNQSLPSNLVSIQSMLDNNNSNCLGSTPGDVGNNGEAGDLLCLVSGPLVAVPSVVLANSTSWPSSFCGVEYLPAKPC</sequence>
<accession>A0ACC2RRQ4</accession>
<proteinExistence type="predicted"/>
<protein>
    <submittedName>
        <fullName evidence="1">Uncharacterized protein</fullName>
    </submittedName>
</protein>
<dbReference type="Proteomes" id="UP001165960">
    <property type="component" value="Unassembled WGS sequence"/>
</dbReference>
<keyword evidence="2" id="KW-1185">Reference proteome</keyword>
<evidence type="ECO:0000313" key="2">
    <source>
        <dbReference type="Proteomes" id="UP001165960"/>
    </source>
</evidence>
<evidence type="ECO:0000313" key="1">
    <source>
        <dbReference type="EMBL" id="KAJ9052675.1"/>
    </source>
</evidence>
<name>A0ACC2RRQ4_9FUNG</name>